<evidence type="ECO:0000313" key="10">
    <source>
        <dbReference type="Proteomes" id="UP000676967"/>
    </source>
</evidence>
<dbReference type="Gene3D" id="1.10.287.950">
    <property type="entry name" value="Methyl-accepting chemotaxis protein"/>
    <property type="match status" value="1"/>
</dbReference>
<gene>
    <name evidence="9" type="ORF">Aiant_15790</name>
</gene>
<dbReference type="Proteomes" id="UP000676967">
    <property type="component" value="Chromosome"/>
</dbReference>
<keyword evidence="3 5" id="KW-0807">Transducer</keyword>
<feature type="domain" description="Methyl-accepting transducer" evidence="7">
    <location>
        <begin position="260"/>
        <end position="503"/>
    </location>
</feature>
<keyword evidence="6" id="KW-0472">Membrane</keyword>
<dbReference type="CDD" id="cd06225">
    <property type="entry name" value="HAMP"/>
    <property type="match status" value="1"/>
</dbReference>
<evidence type="ECO:0000256" key="2">
    <source>
        <dbReference type="ARBA" id="ARBA00022989"/>
    </source>
</evidence>
<evidence type="ECO:0008006" key="11">
    <source>
        <dbReference type="Google" id="ProtNLM"/>
    </source>
</evidence>
<evidence type="ECO:0000256" key="4">
    <source>
        <dbReference type="ARBA" id="ARBA00029447"/>
    </source>
</evidence>
<dbReference type="InterPro" id="IPR003660">
    <property type="entry name" value="HAMP_dom"/>
</dbReference>
<comment type="similarity">
    <text evidence="4">Belongs to the methyl-accepting chemotaxis (MCP) protein family.</text>
</comment>
<dbReference type="InterPro" id="IPR004089">
    <property type="entry name" value="MCPsignal_dom"/>
</dbReference>
<evidence type="ECO:0000256" key="6">
    <source>
        <dbReference type="SAM" id="Phobius"/>
    </source>
</evidence>
<dbReference type="SUPFAM" id="SSF58104">
    <property type="entry name" value="Methyl-accepting chemotaxis protein (MCP) signaling domain"/>
    <property type="match status" value="1"/>
</dbReference>
<dbReference type="EMBL" id="AP023356">
    <property type="protein sequence ID" value="BCJ40922.1"/>
    <property type="molecule type" value="Genomic_DNA"/>
</dbReference>
<evidence type="ECO:0000256" key="5">
    <source>
        <dbReference type="PROSITE-ProRule" id="PRU00284"/>
    </source>
</evidence>
<dbReference type="InterPro" id="IPR004090">
    <property type="entry name" value="Chemotax_Me-accpt_rcpt"/>
</dbReference>
<keyword evidence="10" id="KW-1185">Reference proteome</keyword>
<dbReference type="Pfam" id="PF00672">
    <property type="entry name" value="HAMP"/>
    <property type="match status" value="1"/>
</dbReference>
<keyword evidence="1 6" id="KW-0812">Transmembrane</keyword>
<protein>
    <recommendedName>
        <fullName evidence="11">Methyl-accepting chemotaxis protein</fullName>
    </recommendedName>
</protein>
<feature type="domain" description="HAMP" evidence="8">
    <location>
        <begin position="203"/>
        <end position="255"/>
    </location>
</feature>
<proteinExistence type="inferred from homology"/>
<evidence type="ECO:0000256" key="3">
    <source>
        <dbReference type="ARBA" id="ARBA00023224"/>
    </source>
</evidence>
<dbReference type="PROSITE" id="PS50111">
    <property type="entry name" value="CHEMOTAXIS_TRANSDUC_2"/>
    <property type="match status" value="1"/>
</dbReference>
<accession>A0ABN6C6M1</accession>
<dbReference type="PANTHER" id="PTHR32089">
    <property type="entry name" value="METHYL-ACCEPTING CHEMOTAXIS PROTEIN MCPB"/>
    <property type="match status" value="1"/>
</dbReference>
<keyword evidence="2 6" id="KW-1133">Transmembrane helix</keyword>
<dbReference type="PROSITE" id="PS50885">
    <property type="entry name" value="HAMP"/>
    <property type="match status" value="1"/>
</dbReference>
<organism evidence="9 10">
    <name type="scientific">Actinoplanes ianthinogenes</name>
    <dbReference type="NCBI Taxonomy" id="122358"/>
    <lineage>
        <taxon>Bacteria</taxon>
        <taxon>Bacillati</taxon>
        <taxon>Actinomycetota</taxon>
        <taxon>Actinomycetes</taxon>
        <taxon>Micromonosporales</taxon>
        <taxon>Micromonosporaceae</taxon>
        <taxon>Actinoplanes</taxon>
    </lineage>
</organism>
<reference evidence="9 10" key="1">
    <citation type="submission" date="2020-08" db="EMBL/GenBank/DDBJ databases">
        <title>Whole genome shotgun sequence of Actinoplanes ianthinogenes NBRC 13996.</title>
        <authorList>
            <person name="Komaki H."/>
            <person name="Tamura T."/>
        </authorList>
    </citation>
    <scope>NUCLEOTIDE SEQUENCE [LARGE SCALE GENOMIC DNA]</scope>
    <source>
        <strain evidence="9 10">NBRC 13996</strain>
    </source>
</reference>
<feature type="transmembrane region" description="Helical" evidence="6">
    <location>
        <begin position="184"/>
        <end position="201"/>
    </location>
</feature>
<name>A0ABN6C6M1_9ACTN</name>
<evidence type="ECO:0000259" key="7">
    <source>
        <dbReference type="PROSITE" id="PS50111"/>
    </source>
</evidence>
<sequence>MSLTAKLWAGFGAMTLLLLLVVVNASLVRAEVNKQARQIVETIDPKTRSIAMLQFRFSDAYGLQTAYTASDHELKHGFFIEAKEKVYALLGEVEAASTSAEQREQAAAFRAGLDEFMTIDEQIWRAVQQGRYEQAAHASNVTESGPYLKAMDAAAKFDESVTAERSAALNRLSRTRHDATVREWVLAAVAMVLALLAAALLSRSIRKPVQRVVAVVDRLAEGDLSQRVGISRGDEIGRMSFSIDRAIDRIGETIGGIASHADQVAAASATLTSMSQTLQEDADQASRRIGIVADSAADVARNLDTVAAGSEQMGAAIGEISRNTTEAATVAGSAVITVGEADTTVSRLGEASTEIGEVVRTITMIAEQTNLLALNATIESARAGEMGKGFAVVAAEVKDLAQETARATGDIISRVAGIQAQTDAAVASIRRITEVIARISEAQDTIAAAVEEQTATTGEMNRGVSNAAVGSNEITENIAGVRAVADRTRDSAEQSRRAADELTQLSRDLNELTHRFRV</sequence>
<evidence type="ECO:0000313" key="9">
    <source>
        <dbReference type="EMBL" id="BCJ40922.1"/>
    </source>
</evidence>
<evidence type="ECO:0000256" key="1">
    <source>
        <dbReference type="ARBA" id="ARBA00022692"/>
    </source>
</evidence>
<dbReference type="Pfam" id="PF00015">
    <property type="entry name" value="MCPsignal"/>
    <property type="match status" value="1"/>
</dbReference>
<dbReference type="PANTHER" id="PTHR32089:SF112">
    <property type="entry name" value="LYSOZYME-LIKE PROTEIN-RELATED"/>
    <property type="match status" value="1"/>
</dbReference>
<evidence type="ECO:0000259" key="8">
    <source>
        <dbReference type="PROSITE" id="PS50885"/>
    </source>
</evidence>
<dbReference type="PRINTS" id="PR00260">
    <property type="entry name" value="CHEMTRNSDUCR"/>
</dbReference>
<dbReference type="SMART" id="SM00283">
    <property type="entry name" value="MA"/>
    <property type="match status" value="1"/>
</dbReference>
<dbReference type="SMART" id="SM00304">
    <property type="entry name" value="HAMP"/>
    <property type="match status" value="1"/>
</dbReference>